<dbReference type="AlphaFoldDB" id="A0A7T9I2V1"/>
<keyword evidence="5 6" id="KW-0472">Membrane</keyword>
<feature type="transmembrane region" description="Helical" evidence="6">
    <location>
        <begin position="389"/>
        <end position="408"/>
    </location>
</feature>
<keyword evidence="4 6" id="KW-1133">Transmembrane helix</keyword>
<name>A0A7T9I2V1_9ARCH</name>
<sequence>MSLKEQLAKQTGIGLLIMGFSTFFAAISFFLISRILEREEIAYIGIAAGLLAMLSPILLSPEVILFRDYAAFKKNTNKYVSAFLFFWLVRSIFIMGVISVISYLLYAKDNFQLFLYVVGAGLIMCFSMLHASIQELCFVEFKQVETLRLNFIYYAIFLVGLIYIYFNRDIMIYLVVLMLSSFALALLWLERLFRVFRFVPVFDVRALETLLKTIISGVGMWSHLISSSIQLIYRADLFFLGLFVTAFVTGNYTIALMFSSLFVFVPQVLQKMCIAGLTRSVSKPEDMKIVNAFLKYTFVLSIIQVAGYVLLGKFIISFIDAQNADSIFQLGLFLVIGTNIFNVIRPIHSYAFARANLKQLLVHVFLPAGILAVIFYSVAAYAYGGLVTAQANVLVYVVLVLIYLRYAFSKMKFQLSLQWITREEWLLLQKILKRFHIRMDRSV</sequence>
<accession>A0A7T9I2V1</accession>
<gene>
    <name evidence="7" type="ORF">IPJ89_02805</name>
</gene>
<dbReference type="GO" id="GO:0005886">
    <property type="term" value="C:plasma membrane"/>
    <property type="evidence" value="ECO:0007669"/>
    <property type="project" value="UniProtKB-SubCell"/>
</dbReference>
<evidence type="ECO:0000256" key="5">
    <source>
        <dbReference type="ARBA" id="ARBA00023136"/>
    </source>
</evidence>
<feature type="transmembrane region" description="Helical" evidence="6">
    <location>
        <begin position="293"/>
        <end position="315"/>
    </location>
</feature>
<keyword evidence="2" id="KW-1003">Cell membrane</keyword>
<feature type="transmembrane region" description="Helical" evidence="6">
    <location>
        <begin position="210"/>
        <end position="233"/>
    </location>
</feature>
<dbReference type="PANTHER" id="PTHR30250">
    <property type="entry name" value="PST FAMILY PREDICTED COLANIC ACID TRANSPORTER"/>
    <property type="match status" value="1"/>
</dbReference>
<feature type="transmembrane region" description="Helical" evidence="6">
    <location>
        <begin position="12"/>
        <end position="35"/>
    </location>
</feature>
<feature type="transmembrane region" description="Helical" evidence="6">
    <location>
        <begin position="360"/>
        <end position="383"/>
    </location>
</feature>
<feature type="transmembrane region" description="Helical" evidence="6">
    <location>
        <begin position="41"/>
        <end position="59"/>
    </location>
</feature>
<evidence type="ECO:0008006" key="8">
    <source>
        <dbReference type="Google" id="ProtNLM"/>
    </source>
</evidence>
<keyword evidence="3 6" id="KW-0812">Transmembrane</keyword>
<feature type="transmembrane region" description="Helical" evidence="6">
    <location>
        <begin position="80"/>
        <end position="105"/>
    </location>
</feature>
<feature type="transmembrane region" description="Helical" evidence="6">
    <location>
        <begin position="172"/>
        <end position="189"/>
    </location>
</feature>
<evidence type="ECO:0000313" key="7">
    <source>
        <dbReference type="EMBL" id="QQR93142.1"/>
    </source>
</evidence>
<dbReference type="InterPro" id="IPR050833">
    <property type="entry name" value="Poly_Biosynth_Transport"/>
</dbReference>
<reference evidence="7" key="1">
    <citation type="submission" date="2020-11" db="EMBL/GenBank/DDBJ databases">
        <title>Connecting structure to function with the recovery of over 1000 high-quality activated sludge metagenome-assembled genomes encoding full-length rRNA genes using long-read sequencing.</title>
        <authorList>
            <person name="Singleton C.M."/>
            <person name="Petriglieri F."/>
            <person name="Kristensen J.M."/>
            <person name="Kirkegaard R.H."/>
            <person name="Michaelsen T.Y."/>
            <person name="Andersen M.H."/>
            <person name="Karst S.M."/>
            <person name="Dueholm M.S."/>
            <person name="Nielsen P.H."/>
            <person name="Albertsen M."/>
        </authorList>
    </citation>
    <scope>NUCLEOTIDE SEQUENCE</scope>
    <source>
        <strain evidence="7">Fred_18-Q3-R57-64_BAT3C.431</strain>
    </source>
</reference>
<evidence type="ECO:0000256" key="2">
    <source>
        <dbReference type="ARBA" id="ARBA00022475"/>
    </source>
</evidence>
<feature type="transmembrane region" description="Helical" evidence="6">
    <location>
        <begin position="239"/>
        <end position="265"/>
    </location>
</feature>
<dbReference type="Proteomes" id="UP000596004">
    <property type="component" value="Chromosome"/>
</dbReference>
<evidence type="ECO:0000256" key="1">
    <source>
        <dbReference type="ARBA" id="ARBA00004651"/>
    </source>
</evidence>
<evidence type="ECO:0000256" key="3">
    <source>
        <dbReference type="ARBA" id="ARBA00022692"/>
    </source>
</evidence>
<evidence type="ECO:0000256" key="4">
    <source>
        <dbReference type="ARBA" id="ARBA00022989"/>
    </source>
</evidence>
<proteinExistence type="predicted"/>
<dbReference type="PANTHER" id="PTHR30250:SF11">
    <property type="entry name" value="O-ANTIGEN TRANSPORTER-RELATED"/>
    <property type="match status" value="1"/>
</dbReference>
<protein>
    <recommendedName>
        <fullName evidence="8">Polysaccharide biosynthesis protein C-terminal domain-containing protein</fullName>
    </recommendedName>
</protein>
<evidence type="ECO:0000256" key="6">
    <source>
        <dbReference type="SAM" id="Phobius"/>
    </source>
</evidence>
<feature type="transmembrane region" description="Helical" evidence="6">
    <location>
        <begin position="149"/>
        <end position="166"/>
    </location>
</feature>
<feature type="transmembrane region" description="Helical" evidence="6">
    <location>
        <begin position="111"/>
        <end position="129"/>
    </location>
</feature>
<comment type="subcellular location">
    <subcellularLocation>
        <location evidence="1">Cell membrane</location>
        <topology evidence="1">Multi-pass membrane protein</topology>
    </subcellularLocation>
</comment>
<dbReference type="EMBL" id="CP064981">
    <property type="protein sequence ID" value="QQR93142.1"/>
    <property type="molecule type" value="Genomic_DNA"/>
</dbReference>
<organism evidence="7">
    <name type="scientific">Candidatus Iainarchaeum sp</name>
    <dbReference type="NCBI Taxonomy" id="3101447"/>
    <lineage>
        <taxon>Archaea</taxon>
        <taxon>Candidatus Iainarchaeota</taxon>
        <taxon>Candidatus Iainarchaeia</taxon>
        <taxon>Candidatus Iainarchaeales</taxon>
        <taxon>Candidatus Iainarchaeaceae</taxon>
        <taxon>Candidatus Iainarchaeum</taxon>
    </lineage>
</organism>
<feature type="transmembrane region" description="Helical" evidence="6">
    <location>
        <begin position="327"/>
        <end position="348"/>
    </location>
</feature>